<dbReference type="InterPro" id="IPR011990">
    <property type="entry name" value="TPR-like_helical_dom_sf"/>
</dbReference>
<dbReference type="Proteomes" id="UP001597128">
    <property type="component" value="Unassembled WGS sequence"/>
</dbReference>
<name>A0ABW3F3R8_9PROT</name>
<comment type="caution">
    <text evidence="1">The sequence shown here is derived from an EMBL/GenBank/DDBJ whole genome shotgun (WGS) entry which is preliminary data.</text>
</comment>
<evidence type="ECO:0008006" key="3">
    <source>
        <dbReference type="Google" id="ProtNLM"/>
    </source>
</evidence>
<proteinExistence type="predicted"/>
<dbReference type="EMBL" id="JBHTKB010000001">
    <property type="protein sequence ID" value="MFD0912202.1"/>
    <property type="molecule type" value="Genomic_DNA"/>
</dbReference>
<organism evidence="1 2">
    <name type="scientific">Methylophilus luteus</name>
    <dbReference type="NCBI Taxonomy" id="640108"/>
    <lineage>
        <taxon>Bacteria</taxon>
        <taxon>Pseudomonadati</taxon>
        <taxon>Pseudomonadota</taxon>
        <taxon>Betaproteobacteria</taxon>
        <taxon>Nitrosomonadales</taxon>
        <taxon>Methylophilaceae</taxon>
        <taxon>Methylophilus</taxon>
    </lineage>
</organism>
<protein>
    <recommendedName>
        <fullName evidence="3">Tetratricopeptide repeat protein</fullName>
    </recommendedName>
</protein>
<evidence type="ECO:0000313" key="2">
    <source>
        <dbReference type="Proteomes" id="UP001597128"/>
    </source>
</evidence>
<dbReference type="RefSeq" id="WP_379054917.1">
    <property type="nucleotide sequence ID" value="NZ_JBHTKB010000001.1"/>
</dbReference>
<dbReference type="Gene3D" id="1.25.40.10">
    <property type="entry name" value="Tetratricopeptide repeat domain"/>
    <property type="match status" value="1"/>
</dbReference>
<dbReference type="SUPFAM" id="SSF48452">
    <property type="entry name" value="TPR-like"/>
    <property type="match status" value="1"/>
</dbReference>
<reference evidence="2" key="1">
    <citation type="journal article" date="2019" name="Int. J. Syst. Evol. Microbiol.">
        <title>The Global Catalogue of Microorganisms (GCM) 10K type strain sequencing project: providing services to taxonomists for standard genome sequencing and annotation.</title>
        <authorList>
            <consortium name="The Broad Institute Genomics Platform"/>
            <consortium name="The Broad Institute Genome Sequencing Center for Infectious Disease"/>
            <person name="Wu L."/>
            <person name="Ma J."/>
        </authorList>
    </citation>
    <scope>NUCLEOTIDE SEQUENCE [LARGE SCALE GENOMIC DNA]</scope>
    <source>
        <strain evidence="2">CCUG 58412</strain>
    </source>
</reference>
<gene>
    <name evidence="1" type="ORF">ACFQ1Z_01455</name>
</gene>
<keyword evidence="2" id="KW-1185">Reference proteome</keyword>
<sequence>MMKQNDICHAWKAVTHEGNAHFHACAYVQALACYEHARSMLLQHFEDWDTPDNAVAALVVSYLNLADTQQRLGRSDEAADTLCMAHERLLMCSCHPAAEPALRAAACRHQRETYAALTQFAHSQGHDSRVSPLVQACLARTQALTQTPAQMTHEPGLAGSHLH</sequence>
<evidence type="ECO:0000313" key="1">
    <source>
        <dbReference type="EMBL" id="MFD0912202.1"/>
    </source>
</evidence>
<accession>A0ABW3F3R8</accession>